<keyword evidence="1" id="KW-0489">Methyltransferase</keyword>
<dbReference type="InterPro" id="IPR029063">
    <property type="entry name" value="SAM-dependent_MTases_sf"/>
</dbReference>
<dbReference type="Gene3D" id="3.40.50.150">
    <property type="entry name" value="Vaccinia Virus protein VP39"/>
    <property type="match status" value="1"/>
</dbReference>
<feature type="region of interest" description="Disordered" evidence="3">
    <location>
        <begin position="168"/>
        <end position="189"/>
    </location>
</feature>
<evidence type="ECO:0000256" key="3">
    <source>
        <dbReference type="SAM" id="MobiDB-lite"/>
    </source>
</evidence>
<accession>A0A0F9DZV4</accession>
<keyword evidence="2" id="KW-0808">Transferase</keyword>
<feature type="domain" description="Methyltransferase" evidence="4">
    <location>
        <begin position="62"/>
        <end position="155"/>
    </location>
</feature>
<dbReference type="PANTHER" id="PTHR43861">
    <property type="entry name" value="TRANS-ACONITATE 2-METHYLTRANSFERASE-RELATED"/>
    <property type="match status" value="1"/>
</dbReference>
<gene>
    <name evidence="5" type="ORF">LCGC14_2485910</name>
</gene>
<dbReference type="EMBL" id="LAZR01039272">
    <property type="protein sequence ID" value="KKL17403.1"/>
    <property type="molecule type" value="Genomic_DNA"/>
</dbReference>
<dbReference type="PANTHER" id="PTHR43861:SF1">
    <property type="entry name" value="TRANS-ACONITATE 2-METHYLTRANSFERASE"/>
    <property type="match status" value="1"/>
</dbReference>
<reference evidence="5" key="1">
    <citation type="journal article" date="2015" name="Nature">
        <title>Complex archaea that bridge the gap between prokaryotes and eukaryotes.</title>
        <authorList>
            <person name="Spang A."/>
            <person name="Saw J.H."/>
            <person name="Jorgensen S.L."/>
            <person name="Zaremba-Niedzwiedzka K."/>
            <person name="Martijn J."/>
            <person name="Lind A.E."/>
            <person name="van Eijk R."/>
            <person name="Schleper C."/>
            <person name="Guy L."/>
            <person name="Ettema T.J."/>
        </authorList>
    </citation>
    <scope>NUCLEOTIDE SEQUENCE</scope>
</reference>
<comment type="caution">
    <text evidence="5">The sequence shown here is derived from an EMBL/GenBank/DDBJ whole genome shotgun (WGS) entry which is preliminary data.</text>
</comment>
<dbReference type="GO" id="GO:0008168">
    <property type="term" value="F:methyltransferase activity"/>
    <property type="evidence" value="ECO:0007669"/>
    <property type="project" value="UniProtKB-KW"/>
</dbReference>
<name>A0A0F9DZV4_9ZZZZ</name>
<organism evidence="5">
    <name type="scientific">marine sediment metagenome</name>
    <dbReference type="NCBI Taxonomy" id="412755"/>
    <lineage>
        <taxon>unclassified sequences</taxon>
        <taxon>metagenomes</taxon>
        <taxon>ecological metagenomes</taxon>
    </lineage>
</organism>
<evidence type="ECO:0000313" key="5">
    <source>
        <dbReference type="EMBL" id="KKL17403.1"/>
    </source>
</evidence>
<dbReference type="Pfam" id="PF13649">
    <property type="entry name" value="Methyltransf_25"/>
    <property type="match status" value="1"/>
</dbReference>
<evidence type="ECO:0000256" key="1">
    <source>
        <dbReference type="ARBA" id="ARBA00022603"/>
    </source>
</evidence>
<dbReference type="GO" id="GO:0032259">
    <property type="term" value="P:methylation"/>
    <property type="evidence" value="ECO:0007669"/>
    <property type="project" value="UniProtKB-KW"/>
</dbReference>
<sequence length="267" mass="29864">MQNDGLWRGDYKIPWDDPDFSRRMLVEHLTQEHDLASRRAEWIDKQAAWIHQHLLDGKPASILDLGCGPGFYTRRLAMLGHRCCGIDFSPASIQYARQHCPDDSRCEFVLGDIRQVALEGPCDLAMILYGELNVFSPAEASAILRRVKASLTSQGRLIVEMQTPEAVERVGRSEPSKQQSESGLFSDGPHRCCTENQWLPEQNVAVQTFSVTDANGGATRVYRSTTKAWPDGDLIELLTDAGFHNVSRCDEWPCNTDTLTLWGATNG</sequence>
<dbReference type="AlphaFoldDB" id="A0A0F9DZV4"/>
<evidence type="ECO:0000256" key="2">
    <source>
        <dbReference type="ARBA" id="ARBA00022679"/>
    </source>
</evidence>
<dbReference type="InterPro" id="IPR041698">
    <property type="entry name" value="Methyltransf_25"/>
</dbReference>
<dbReference type="CDD" id="cd02440">
    <property type="entry name" value="AdoMet_MTases"/>
    <property type="match status" value="1"/>
</dbReference>
<proteinExistence type="predicted"/>
<dbReference type="Gene3D" id="2.20.25.110">
    <property type="entry name" value="S-adenosyl-L-methionine-dependent methyltransferases"/>
    <property type="match status" value="1"/>
</dbReference>
<protein>
    <recommendedName>
        <fullName evidence="4">Methyltransferase domain-containing protein</fullName>
    </recommendedName>
</protein>
<evidence type="ECO:0000259" key="4">
    <source>
        <dbReference type="Pfam" id="PF13649"/>
    </source>
</evidence>
<dbReference type="SUPFAM" id="SSF53335">
    <property type="entry name" value="S-adenosyl-L-methionine-dependent methyltransferases"/>
    <property type="match status" value="1"/>
</dbReference>